<evidence type="ECO:0000313" key="3">
    <source>
        <dbReference type="Proteomes" id="UP000381378"/>
    </source>
</evidence>
<feature type="transmembrane region" description="Helical" evidence="1">
    <location>
        <begin position="71"/>
        <end position="96"/>
    </location>
</feature>
<proteinExistence type="predicted"/>
<name>A0A5E7VUF7_PSEFL</name>
<protein>
    <submittedName>
        <fullName evidence="2">Uncharacterized protein</fullName>
    </submittedName>
</protein>
<dbReference type="Proteomes" id="UP000381378">
    <property type="component" value="Unassembled WGS sequence"/>
</dbReference>
<keyword evidence="1" id="KW-0472">Membrane</keyword>
<dbReference type="RefSeq" id="WP_150788279.1">
    <property type="nucleotide sequence ID" value="NZ_CABVJF010000043.1"/>
</dbReference>
<dbReference type="OrthoDB" id="6339140at2"/>
<sequence>MDMNTPVTSRYSATPTVILEADKPAGEQPMELFITDEYGIALSLFVYQGQKFVETLSELLIKDEMSRSDRFAVFESFVGMLAAGFAAVQGLSVTILQGHIEQMDSAAGKLNTMSRLGRWAGIAGDAAFGFGAFAATIDSGKHSLQWGKALAEGNYQGLAATTLQIAGDGILVGTCIWGAKHTTSIIRQILKKPAELRVLAWAEASPRLQSICVKATGPRSSNRRILALL</sequence>
<organism evidence="2 3">
    <name type="scientific">Pseudomonas fluorescens</name>
    <dbReference type="NCBI Taxonomy" id="294"/>
    <lineage>
        <taxon>Bacteria</taxon>
        <taxon>Pseudomonadati</taxon>
        <taxon>Pseudomonadota</taxon>
        <taxon>Gammaproteobacteria</taxon>
        <taxon>Pseudomonadales</taxon>
        <taxon>Pseudomonadaceae</taxon>
        <taxon>Pseudomonas</taxon>
    </lineage>
</organism>
<keyword evidence="1" id="KW-0812">Transmembrane</keyword>
<gene>
    <name evidence="2" type="ORF">PS928_06481</name>
</gene>
<dbReference type="AlphaFoldDB" id="A0A5E7VUF7"/>
<accession>A0A5E7VUF7</accession>
<evidence type="ECO:0000256" key="1">
    <source>
        <dbReference type="SAM" id="Phobius"/>
    </source>
</evidence>
<keyword evidence="1" id="KW-1133">Transmembrane helix</keyword>
<reference evidence="2 3" key="1">
    <citation type="submission" date="2019-09" db="EMBL/GenBank/DDBJ databases">
        <authorList>
            <person name="Chandra G."/>
            <person name="Truman W A."/>
        </authorList>
    </citation>
    <scope>NUCLEOTIDE SEQUENCE [LARGE SCALE GENOMIC DNA]</scope>
    <source>
        <strain evidence="2">PS928</strain>
    </source>
</reference>
<evidence type="ECO:0000313" key="2">
    <source>
        <dbReference type="EMBL" id="VVQ26312.1"/>
    </source>
</evidence>
<dbReference type="EMBL" id="CABVJF010000043">
    <property type="protein sequence ID" value="VVQ26312.1"/>
    <property type="molecule type" value="Genomic_DNA"/>
</dbReference>